<organism evidence="1 2">
    <name type="scientific">Parabacteroides distasonis</name>
    <dbReference type="NCBI Taxonomy" id="823"/>
    <lineage>
        <taxon>Bacteria</taxon>
        <taxon>Pseudomonadati</taxon>
        <taxon>Bacteroidota</taxon>
        <taxon>Bacteroidia</taxon>
        <taxon>Bacteroidales</taxon>
        <taxon>Tannerellaceae</taxon>
        <taxon>Parabacteroides</taxon>
    </lineage>
</organism>
<evidence type="ECO:0000313" key="1">
    <source>
        <dbReference type="EMBL" id="TWV57738.1"/>
    </source>
</evidence>
<protein>
    <submittedName>
        <fullName evidence="1">Uncharacterized protein</fullName>
    </submittedName>
</protein>
<dbReference type="AlphaFoldDB" id="A0A5C6K7S1"/>
<sequence>MKVLDAELDENPTESKVAKMAELRIRNLQCFEELRSFSDSGKWRNKHPLLVHYSERFQLEELRRKDPAAFLMKYANCQQNIKRYRSYLNNDSRTSQRDNDRKNLAKHQAREVIFETILKDERNNNL</sequence>
<accession>A0A5C6K7S1</accession>
<proteinExistence type="predicted"/>
<dbReference type="EMBL" id="VOHW01000025">
    <property type="protein sequence ID" value="TWV57738.1"/>
    <property type="molecule type" value="Genomic_DNA"/>
</dbReference>
<dbReference type="RefSeq" id="WP_146376245.1">
    <property type="nucleotide sequence ID" value="NZ_JADMWC010000005.1"/>
</dbReference>
<comment type="caution">
    <text evidence="1">The sequence shown here is derived from an EMBL/GenBank/DDBJ whole genome shotgun (WGS) entry which is preliminary data.</text>
</comment>
<reference evidence="1 2" key="1">
    <citation type="submission" date="2019-07" db="EMBL/GenBank/DDBJ databases">
        <title>Genome sequencing of Parabacteroides distasonis iSURF_7.</title>
        <authorList>
            <person name="Degefu H.N."/>
            <person name="Ruoff K.L."/>
            <person name="Price C.E."/>
            <person name="Valls R.A."/>
            <person name="O'Toole G.A."/>
        </authorList>
    </citation>
    <scope>NUCLEOTIDE SEQUENCE [LARGE SCALE GENOMIC DNA]</scope>
    <source>
        <strain evidence="1 2">CFPLTA003_1B</strain>
    </source>
</reference>
<gene>
    <name evidence="1" type="ORF">FSA05_22550</name>
</gene>
<evidence type="ECO:0000313" key="2">
    <source>
        <dbReference type="Proteomes" id="UP000315827"/>
    </source>
</evidence>
<name>A0A5C6K7S1_PARDI</name>
<dbReference type="Proteomes" id="UP000315827">
    <property type="component" value="Unassembled WGS sequence"/>
</dbReference>